<proteinExistence type="predicted"/>
<evidence type="ECO:0000313" key="2">
    <source>
        <dbReference type="Proteomes" id="UP001319846"/>
    </source>
</evidence>
<dbReference type="Proteomes" id="UP001319846">
    <property type="component" value="Unassembled WGS sequence"/>
</dbReference>
<evidence type="ECO:0000313" key="1">
    <source>
        <dbReference type="EMBL" id="MBZ5488826.1"/>
    </source>
</evidence>
<comment type="caution">
    <text evidence="1">The sequence shown here is derived from an EMBL/GenBank/DDBJ whole genome shotgun (WGS) entry which is preliminary data.</text>
</comment>
<gene>
    <name evidence="1" type="ORF">HW452_14975</name>
</gene>
<sequence>MSRDLNVLGEPLTPCCHSPKTGFYRDGFCRVGPEDTGIHAVCAIMTEEFLAFSKAQGNDLATPRPEFGFPGLGPGDRWCLCASRWQQAADAGVAPPVILSGTNERALEFTTLSTLRQYALDLVH</sequence>
<reference evidence="1" key="1">
    <citation type="submission" date="2020-06" db="EMBL/GenBank/DDBJ databases">
        <title>Whole Genome Sequence of Halomonas aquamarina MB598.</title>
        <authorList>
            <person name="Pervaiz M."/>
            <person name="Fariq A."/>
            <person name="Yasmin A."/>
            <person name="Welch M."/>
        </authorList>
    </citation>
    <scope>NUCLEOTIDE SEQUENCE</scope>
    <source>
        <strain evidence="1">MB598</strain>
    </source>
</reference>
<name>A0ACC5VYE7_9GAMM</name>
<dbReference type="EMBL" id="JABYQT010000012">
    <property type="protein sequence ID" value="MBZ5488826.1"/>
    <property type="molecule type" value="Genomic_DNA"/>
</dbReference>
<protein>
    <submittedName>
        <fullName evidence="1">DUF2237 domain-containing protein</fullName>
    </submittedName>
</protein>
<keyword evidence="2" id="KW-1185">Reference proteome</keyword>
<organism evidence="1 2">
    <name type="scientific">Vreelandella aquamarina</name>
    <dbReference type="NCBI Taxonomy" id="77097"/>
    <lineage>
        <taxon>Bacteria</taxon>
        <taxon>Pseudomonadati</taxon>
        <taxon>Pseudomonadota</taxon>
        <taxon>Gammaproteobacteria</taxon>
        <taxon>Oceanospirillales</taxon>
        <taxon>Halomonadaceae</taxon>
        <taxon>Vreelandella</taxon>
    </lineage>
</organism>
<accession>A0ACC5VYE7</accession>